<evidence type="ECO:0000256" key="4">
    <source>
        <dbReference type="ARBA" id="ARBA00023136"/>
    </source>
</evidence>
<reference evidence="8 9" key="1">
    <citation type="journal article" date="2021" name="Nat. Commun.">
        <title>Genetic determinants of endophytism in the Arabidopsis root mycobiome.</title>
        <authorList>
            <person name="Mesny F."/>
            <person name="Miyauchi S."/>
            <person name="Thiergart T."/>
            <person name="Pickel B."/>
            <person name="Atanasova L."/>
            <person name="Karlsson M."/>
            <person name="Huettel B."/>
            <person name="Barry K.W."/>
            <person name="Haridas S."/>
            <person name="Chen C."/>
            <person name="Bauer D."/>
            <person name="Andreopoulos W."/>
            <person name="Pangilinan J."/>
            <person name="LaButti K."/>
            <person name="Riley R."/>
            <person name="Lipzen A."/>
            <person name="Clum A."/>
            <person name="Drula E."/>
            <person name="Henrissat B."/>
            <person name="Kohler A."/>
            <person name="Grigoriev I.V."/>
            <person name="Martin F.M."/>
            <person name="Hacquard S."/>
        </authorList>
    </citation>
    <scope>NUCLEOTIDE SEQUENCE [LARGE SCALE GENOMIC DNA]</scope>
    <source>
        <strain evidence="8 9">MPI-SDFR-AT-0080</strain>
    </source>
</reference>
<keyword evidence="9" id="KW-1185">Reference proteome</keyword>
<dbReference type="InterPro" id="IPR051694">
    <property type="entry name" value="Immunoregulatory_rcpt-like"/>
</dbReference>
<name>A0ABQ8GKG8_9PEZI</name>
<feature type="chain" id="PRO_5045914194" evidence="7">
    <location>
        <begin position="21"/>
        <end position="329"/>
    </location>
</feature>
<evidence type="ECO:0000256" key="2">
    <source>
        <dbReference type="ARBA" id="ARBA00022692"/>
    </source>
</evidence>
<accession>A0ABQ8GKG8</accession>
<organism evidence="8 9">
    <name type="scientific">Macrophomina phaseolina</name>
    <dbReference type="NCBI Taxonomy" id="35725"/>
    <lineage>
        <taxon>Eukaryota</taxon>
        <taxon>Fungi</taxon>
        <taxon>Dikarya</taxon>
        <taxon>Ascomycota</taxon>
        <taxon>Pezizomycotina</taxon>
        <taxon>Dothideomycetes</taxon>
        <taxon>Dothideomycetes incertae sedis</taxon>
        <taxon>Botryosphaeriales</taxon>
        <taxon>Botryosphaeriaceae</taxon>
        <taxon>Macrophomina</taxon>
    </lineage>
</organism>
<dbReference type="Proteomes" id="UP000774617">
    <property type="component" value="Unassembled WGS sequence"/>
</dbReference>
<feature type="transmembrane region" description="Helical" evidence="6">
    <location>
        <begin position="186"/>
        <end position="211"/>
    </location>
</feature>
<protein>
    <submittedName>
        <fullName evidence="8">Uncharacterized protein</fullName>
    </submittedName>
</protein>
<keyword evidence="7" id="KW-0732">Signal</keyword>
<evidence type="ECO:0000256" key="7">
    <source>
        <dbReference type="SAM" id="SignalP"/>
    </source>
</evidence>
<dbReference type="EMBL" id="JAGTJR010000008">
    <property type="protein sequence ID" value="KAH7055913.1"/>
    <property type="molecule type" value="Genomic_DNA"/>
</dbReference>
<feature type="signal peptide" evidence="7">
    <location>
        <begin position="1"/>
        <end position="20"/>
    </location>
</feature>
<proteinExistence type="predicted"/>
<keyword evidence="4 6" id="KW-0472">Membrane</keyword>
<evidence type="ECO:0000256" key="6">
    <source>
        <dbReference type="SAM" id="Phobius"/>
    </source>
</evidence>
<gene>
    <name evidence="8" type="ORF">B0J12DRAFT_436164</name>
</gene>
<evidence type="ECO:0000256" key="1">
    <source>
        <dbReference type="ARBA" id="ARBA00004167"/>
    </source>
</evidence>
<feature type="region of interest" description="Disordered" evidence="5">
    <location>
        <begin position="218"/>
        <end position="329"/>
    </location>
</feature>
<comment type="subcellular location">
    <subcellularLocation>
        <location evidence="1">Membrane</location>
        <topology evidence="1">Single-pass membrane protein</topology>
    </subcellularLocation>
</comment>
<feature type="region of interest" description="Disordered" evidence="5">
    <location>
        <begin position="160"/>
        <end position="183"/>
    </location>
</feature>
<evidence type="ECO:0000313" key="9">
    <source>
        <dbReference type="Proteomes" id="UP000774617"/>
    </source>
</evidence>
<keyword evidence="2 6" id="KW-0812">Transmembrane</keyword>
<dbReference type="PANTHER" id="PTHR15549:SF26">
    <property type="entry name" value="AXIAL BUDDING PATTERN PROTEIN 2-RELATED"/>
    <property type="match status" value="1"/>
</dbReference>
<feature type="compositionally biased region" description="Basic and acidic residues" evidence="5">
    <location>
        <begin position="299"/>
        <end position="329"/>
    </location>
</feature>
<sequence length="329" mass="35013">MRLAHRQSLLALMWTASVLAQGTSNKDDSRNCFFPNGIQSSGSPCFPDQAVSPCCGPSFICLSNGLCQPGPDTRRTYHYTVYRSSCTDRTWNSTDCPRICLGSDDNLDSGQGLATCGTGGSYCCGRGYDCCSNATDIFNYGTAEVVTTIPVESSTISTASSTISSVTSASPPSKSSSSSSSSSATAIGVGVGVGVGGFAVLLASILLFLLFRRRRKQEGKQNHRQSGPNDVEGNQRCGSELPTHEMKHQGAGPENGGMPPLPTYHSSNLHNDVNSPSGDGGGDMVPGAPLNPAEFPSGPERERFEMDGEQHETWKDASLRRDRQRHELE</sequence>
<evidence type="ECO:0000256" key="5">
    <source>
        <dbReference type="SAM" id="MobiDB-lite"/>
    </source>
</evidence>
<comment type="caution">
    <text evidence="8">The sequence shown here is derived from an EMBL/GenBank/DDBJ whole genome shotgun (WGS) entry which is preliminary data.</text>
</comment>
<evidence type="ECO:0000313" key="8">
    <source>
        <dbReference type="EMBL" id="KAH7055913.1"/>
    </source>
</evidence>
<keyword evidence="3 6" id="KW-1133">Transmembrane helix</keyword>
<dbReference type="PANTHER" id="PTHR15549">
    <property type="entry name" value="PAIRED IMMUNOGLOBULIN-LIKE TYPE 2 RECEPTOR"/>
    <property type="match status" value="1"/>
</dbReference>
<feature type="compositionally biased region" description="Polar residues" evidence="5">
    <location>
        <begin position="264"/>
        <end position="277"/>
    </location>
</feature>
<evidence type="ECO:0000256" key="3">
    <source>
        <dbReference type="ARBA" id="ARBA00022989"/>
    </source>
</evidence>